<evidence type="ECO:0000256" key="2">
    <source>
        <dbReference type="ARBA" id="ARBA00022801"/>
    </source>
</evidence>
<sequence>MANFYPTIENISRLKVKPTEGEQHLLNYLEEHLDDSFEVFFNPFLDGDRPDFIIIREGVAIFVIEVKDYNLDNYEIDSFNKWSVKYTNGQSRISSPQSQAFTYKNNLYQLHLSALGLGQLRNRFFFNLVQPFVYLHKADKNKVDSLYRPAENILRKKTSELFNAKRTCSISVDTYNRCAEGLSRIKKCMTRDKAMIFSGEQSQKLVSKIKSYESNAIFDDRVYDDLKRRLMPSEYVLKQGKAVSLDDKQAKLAISCVGMEKIKGVAGCGKTTIIAQRAVNAHERHQDRVLIITFNITLKNLIKDRISDILGYRDEQNFSVTNYHQFYNSQLNASEQDISDLIERFSLDGLYKVDCFKNYQLTRYQTILVDEVQDFESEWVKILRDNFLSIEGEMVLFADESQNIYDRDDKRSAVIAQGFGSWKKLKRSYRTSLESPLSQVFKDYQSKYLIEKYSDSELMETITVQQGFTFEILEFHQCNGDWENKSFEIIQKTIRVNNFNPNDVVILSSNIYIVRKLVEKFKEIEKTHCMFETYQELYQMISVYDDTLSLEQLKLMSENELHKYLYKKKELRSDIERARRIKKNHFHANSGLIKLSTIHSFKGLESKTVFYLMDQKDTPEVVYTSITRAVENLIVLDVSSESQFSEFFSSRMINSFNP</sequence>
<organism evidence="8 9">
    <name type="scientific">Shewanella xiamenensis</name>
    <dbReference type="NCBI Taxonomy" id="332186"/>
    <lineage>
        <taxon>Bacteria</taxon>
        <taxon>Pseudomonadati</taxon>
        <taxon>Pseudomonadota</taxon>
        <taxon>Gammaproteobacteria</taxon>
        <taxon>Alteromonadales</taxon>
        <taxon>Shewanellaceae</taxon>
        <taxon>Shewanella</taxon>
    </lineage>
</organism>
<proteinExistence type="predicted"/>
<dbReference type="InterPro" id="IPR027417">
    <property type="entry name" value="P-loop_NTPase"/>
</dbReference>
<dbReference type="PANTHER" id="PTHR11070">
    <property type="entry name" value="UVRD / RECB / PCRA DNA HELICASE FAMILY MEMBER"/>
    <property type="match status" value="1"/>
</dbReference>
<dbReference type="PANTHER" id="PTHR11070:SF2">
    <property type="entry name" value="ATP-DEPENDENT DNA HELICASE SRS2"/>
    <property type="match status" value="1"/>
</dbReference>
<name>A0AAE4PYE5_9GAMM</name>
<evidence type="ECO:0000313" key="8">
    <source>
        <dbReference type="EMBL" id="MDV5390946.1"/>
    </source>
</evidence>
<keyword evidence="4" id="KW-0067">ATP-binding</keyword>
<gene>
    <name evidence="8" type="ORF">QM089_11965</name>
</gene>
<dbReference type="EMBL" id="JASGOQ010000001">
    <property type="protein sequence ID" value="MDV5390946.1"/>
    <property type="molecule type" value="Genomic_DNA"/>
</dbReference>
<keyword evidence="1" id="KW-0547">Nucleotide-binding</keyword>
<evidence type="ECO:0000256" key="5">
    <source>
        <dbReference type="ARBA" id="ARBA00034923"/>
    </source>
</evidence>
<accession>A0AAE4PYE5</accession>
<evidence type="ECO:0000256" key="3">
    <source>
        <dbReference type="ARBA" id="ARBA00022806"/>
    </source>
</evidence>
<evidence type="ECO:0000256" key="4">
    <source>
        <dbReference type="ARBA" id="ARBA00022840"/>
    </source>
</evidence>
<evidence type="ECO:0000259" key="7">
    <source>
        <dbReference type="Pfam" id="PF08378"/>
    </source>
</evidence>
<feature type="domain" description="NERD" evidence="7">
    <location>
        <begin position="19"/>
        <end position="133"/>
    </location>
</feature>
<dbReference type="InterPro" id="IPR011528">
    <property type="entry name" value="NERD"/>
</dbReference>
<dbReference type="Pfam" id="PF08378">
    <property type="entry name" value="NERD"/>
    <property type="match status" value="1"/>
</dbReference>
<feature type="domain" description="UvrD-like helicase ATP-binding" evidence="6">
    <location>
        <begin position="257"/>
        <end position="347"/>
    </location>
</feature>
<keyword evidence="2" id="KW-0378">Hydrolase</keyword>
<dbReference type="GO" id="GO:0003677">
    <property type="term" value="F:DNA binding"/>
    <property type="evidence" value="ECO:0007669"/>
    <property type="project" value="InterPro"/>
</dbReference>
<dbReference type="InterPro" id="IPR014016">
    <property type="entry name" value="UvrD-like_ATP-bd"/>
</dbReference>
<comment type="caution">
    <text evidence="8">The sequence shown here is derived from an EMBL/GenBank/DDBJ whole genome shotgun (WGS) entry which is preliminary data.</text>
</comment>
<dbReference type="Proteomes" id="UP001187859">
    <property type="component" value="Unassembled WGS sequence"/>
</dbReference>
<dbReference type="GO" id="GO:0043138">
    <property type="term" value="F:3'-5' DNA helicase activity"/>
    <property type="evidence" value="ECO:0007669"/>
    <property type="project" value="TreeGrafter"/>
</dbReference>
<dbReference type="RefSeq" id="WP_317519896.1">
    <property type="nucleotide sequence ID" value="NZ_JASGOQ010000001.1"/>
</dbReference>
<dbReference type="GO" id="GO:0016787">
    <property type="term" value="F:hydrolase activity"/>
    <property type="evidence" value="ECO:0007669"/>
    <property type="project" value="UniProtKB-KW"/>
</dbReference>
<dbReference type="AlphaFoldDB" id="A0AAE4PYE5"/>
<evidence type="ECO:0000256" key="1">
    <source>
        <dbReference type="ARBA" id="ARBA00022741"/>
    </source>
</evidence>
<dbReference type="InterPro" id="IPR000212">
    <property type="entry name" value="DNA_helicase_UvrD/REP"/>
</dbReference>
<dbReference type="GO" id="GO:0000725">
    <property type="term" value="P:recombinational repair"/>
    <property type="evidence" value="ECO:0007669"/>
    <property type="project" value="TreeGrafter"/>
</dbReference>
<dbReference type="Gene3D" id="3.40.50.300">
    <property type="entry name" value="P-loop containing nucleotide triphosphate hydrolases"/>
    <property type="match status" value="2"/>
</dbReference>
<keyword evidence="3" id="KW-0347">Helicase</keyword>
<reference evidence="8" key="1">
    <citation type="submission" date="2023-05" db="EMBL/GenBank/DDBJ databases">
        <title>Colonisation of extended spectrum b-lactamase- and carbapenemase-producing bacteria on hospital surfaces from low- and middle-income countries.</title>
        <authorList>
            <person name="Nieto-Rosado M."/>
            <person name="Sands K."/>
            <person name="Iregbu K."/>
            <person name="Zahra R."/>
            <person name="Mazarati J.B."/>
            <person name="Mehtar S."/>
            <person name="Barnards-Group B."/>
            <person name="Walsh T.R."/>
        </authorList>
    </citation>
    <scope>NUCLEOTIDE SEQUENCE</scope>
    <source>
        <strain evidence="8">PP-E493</strain>
    </source>
</reference>
<protein>
    <recommendedName>
        <fullName evidence="5">DNA 3'-5' helicase II</fullName>
    </recommendedName>
</protein>
<dbReference type="SUPFAM" id="SSF52540">
    <property type="entry name" value="P-loop containing nucleoside triphosphate hydrolases"/>
    <property type="match status" value="1"/>
</dbReference>
<dbReference type="Pfam" id="PF00580">
    <property type="entry name" value="UvrD-helicase"/>
    <property type="match status" value="1"/>
</dbReference>
<dbReference type="GO" id="GO:0005524">
    <property type="term" value="F:ATP binding"/>
    <property type="evidence" value="ECO:0007669"/>
    <property type="project" value="UniProtKB-KW"/>
</dbReference>
<evidence type="ECO:0000313" key="9">
    <source>
        <dbReference type="Proteomes" id="UP001187859"/>
    </source>
</evidence>
<evidence type="ECO:0000259" key="6">
    <source>
        <dbReference type="Pfam" id="PF00580"/>
    </source>
</evidence>